<dbReference type="EMBL" id="VSWC01000171">
    <property type="protein sequence ID" value="KAA1070491.1"/>
    <property type="molecule type" value="Genomic_DNA"/>
</dbReference>
<organism evidence="1 2">
    <name type="scientific">Puccinia graminis f. sp. tritici</name>
    <dbReference type="NCBI Taxonomy" id="56615"/>
    <lineage>
        <taxon>Eukaryota</taxon>
        <taxon>Fungi</taxon>
        <taxon>Dikarya</taxon>
        <taxon>Basidiomycota</taxon>
        <taxon>Pucciniomycotina</taxon>
        <taxon>Pucciniomycetes</taxon>
        <taxon>Pucciniales</taxon>
        <taxon>Pucciniaceae</taxon>
        <taxon>Puccinia</taxon>
    </lineage>
</organism>
<evidence type="ECO:0000313" key="1">
    <source>
        <dbReference type="EMBL" id="KAA1070491.1"/>
    </source>
</evidence>
<accession>A0A5B0M1N2</accession>
<protein>
    <submittedName>
        <fullName evidence="1">Uncharacterized protein</fullName>
    </submittedName>
</protein>
<sequence length="127" mass="14201">MHHVPCFVKTWSLHGGQKEWTKEVKRRSGSQTCDAYPSSKRTPKNMLHCCNSSSSGFLKSFRYMALSDLSEDTLGGRASAEIKEYRSYMYDAKHLQGLACSASPSNARSAGEACDQNEHTRVSLSRF</sequence>
<proteinExistence type="predicted"/>
<keyword evidence="2" id="KW-1185">Reference proteome</keyword>
<gene>
    <name evidence="1" type="ORF">PGT21_013486</name>
</gene>
<dbReference type="Proteomes" id="UP000324748">
    <property type="component" value="Unassembled WGS sequence"/>
</dbReference>
<evidence type="ECO:0000313" key="2">
    <source>
        <dbReference type="Proteomes" id="UP000324748"/>
    </source>
</evidence>
<name>A0A5B0M1N2_PUCGR</name>
<dbReference type="AlphaFoldDB" id="A0A5B0M1N2"/>
<comment type="caution">
    <text evidence="1">The sequence shown here is derived from an EMBL/GenBank/DDBJ whole genome shotgun (WGS) entry which is preliminary data.</text>
</comment>
<reference evidence="1 2" key="1">
    <citation type="submission" date="2019-05" db="EMBL/GenBank/DDBJ databases">
        <title>Emergence of the Ug99 lineage of the wheat stem rust pathogen through somatic hybridization.</title>
        <authorList>
            <person name="Li F."/>
            <person name="Upadhyaya N.M."/>
            <person name="Sperschneider J."/>
            <person name="Matny O."/>
            <person name="Nguyen-Phuc H."/>
            <person name="Mago R."/>
            <person name="Raley C."/>
            <person name="Miller M.E."/>
            <person name="Silverstein K.A.T."/>
            <person name="Henningsen E."/>
            <person name="Hirsch C.D."/>
            <person name="Visser B."/>
            <person name="Pretorius Z.A."/>
            <person name="Steffenson B.J."/>
            <person name="Schwessinger B."/>
            <person name="Dodds P.N."/>
            <person name="Figueroa M."/>
        </authorList>
    </citation>
    <scope>NUCLEOTIDE SEQUENCE [LARGE SCALE GENOMIC DNA]</scope>
    <source>
        <strain evidence="1">21-0</strain>
    </source>
</reference>